<evidence type="ECO:0000256" key="4">
    <source>
        <dbReference type="ARBA" id="ARBA00023163"/>
    </source>
</evidence>
<gene>
    <name evidence="6" type="ORF">SS7213T_11023</name>
</gene>
<accession>G5JL40</accession>
<dbReference type="NCBIfam" id="NF047354">
    <property type="entry name" value="trans_reg_GltC"/>
    <property type="match status" value="1"/>
</dbReference>
<evidence type="ECO:0000313" key="6">
    <source>
        <dbReference type="EMBL" id="EHJ07087.1"/>
    </source>
</evidence>
<feature type="domain" description="HTH lysR-type" evidence="5">
    <location>
        <begin position="1"/>
        <end position="58"/>
    </location>
</feature>
<dbReference type="InterPro" id="IPR036388">
    <property type="entry name" value="WH-like_DNA-bd_sf"/>
</dbReference>
<dbReference type="CDD" id="cd05466">
    <property type="entry name" value="PBP2_LTTR_substrate"/>
    <property type="match status" value="1"/>
</dbReference>
<dbReference type="FunFam" id="1.10.10.10:FF:000001">
    <property type="entry name" value="LysR family transcriptional regulator"/>
    <property type="match status" value="1"/>
</dbReference>
<dbReference type="OrthoDB" id="9803735at2"/>
<dbReference type="Gene3D" id="1.10.10.10">
    <property type="entry name" value="Winged helix-like DNA-binding domain superfamily/Winged helix DNA-binding domain"/>
    <property type="match status" value="1"/>
</dbReference>
<dbReference type="InterPro" id="IPR036390">
    <property type="entry name" value="WH_DNA-bd_sf"/>
</dbReference>
<dbReference type="GO" id="GO:0003700">
    <property type="term" value="F:DNA-binding transcription factor activity"/>
    <property type="evidence" value="ECO:0007669"/>
    <property type="project" value="InterPro"/>
</dbReference>
<name>G5JL40_9STAP</name>
<dbReference type="Proteomes" id="UP000005413">
    <property type="component" value="Unassembled WGS sequence"/>
</dbReference>
<evidence type="ECO:0000256" key="1">
    <source>
        <dbReference type="ARBA" id="ARBA00009437"/>
    </source>
</evidence>
<dbReference type="AlphaFoldDB" id="G5JL40"/>
<keyword evidence="7" id="KW-1185">Reference proteome</keyword>
<dbReference type="InterPro" id="IPR005119">
    <property type="entry name" value="LysR_subst-bd"/>
</dbReference>
<keyword evidence="4" id="KW-0804">Transcription</keyword>
<protein>
    <submittedName>
        <fullName evidence="6">LysR family regulatory protein</fullName>
    </submittedName>
</protein>
<dbReference type="RefSeq" id="WP_002464890.1">
    <property type="nucleotide sequence ID" value="NZ_AEUN01000501.1"/>
</dbReference>
<proteinExistence type="inferred from homology"/>
<dbReference type="SUPFAM" id="SSF46785">
    <property type="entry name" value="Winged helix' DNA-binding domain"/>
    <property type="match status" value="1"/>
</dbReference>
<comment type="caution">
    <text evidence="6">The sequence shown here is derived from an EMBL/GenBank/DDBJ whole genome shotgun (WGS) entry which is preliminary data.</text>
</comment>
<evidence type="ECO:0000259" key="5">
    <source>
        <dbReference type="PROSITE" id="PS50931"/>
    </source>
</evidence>
<dbReference type="InterPro" id="IPR000847">
    <property type="entry name" value="LysR_HTH_N"/>
</dbReference>
<dbReference type="Pfam" id="PF03466">
    <property type="entry name" value="LysR_substrate"/>
    <property type="match status" value="1"/>
</dbReference>
<dbReference type="Pfam" id="PF00126">
    <property type="entry name" value="HTH_1"/>
    <property type="match status" value="1"/>
</dbReference>
<dbReference type="PANTHER" id="PTHR30346:SF28">
    <property type="entry name" value="HTH-TYPE TRANSCRIPTIONAL REGULATOR CYNR"/>
    <property type="match status" value="1"/>
</dbReference>
<dbReference type="Gene3D" id="3.40.190.290">
    <property type="match status" value="1"/>
</dbReference>
<evidence type="ECO:0000313" key="7">
    <source>
        <dbReference type="Proteomes" id="UP000005413"/>
    </source>
</evidence>
<evidence type="ECO:0000256" key="3">
    <source>
        <dbReference type="ARBA" id="ARBA00023125"/>
    </source>
</evidence>
<dbReference type="GO" id="GO:0003677">
    <property type="term" value="F:DNA binding"/>
    <property type="evidence" value="ECO:0007669"/>
    <property type="project" value="UniProtKB-KW"/>
</dbReference>
<comment type="similarity">
    <text evidence="1">Belongs to the LysR transcriptional regulatory family.</text>
</comment>
<dbReference type="PANTHER" id="PTHR30346">
    <property type="entry name" value="TRANSCRIPTIONAL DUAL REGULATOR HCAR-RELATED"/>
    <property type="match status" value="1"/>
</dbReference>
<organism evidence="6 7">
    <name type="scientific">Staphylococcus simiae CCM 7213 = CCUG 51256</name>
    <dbReference type="NCBI Taxonomy" id="911238"/>
    <lineage>
        <taxon>Bacteria</taxon>
        <taxon>Bacillati</taxon>
        <taxon>Bacillota</taxon>
        <taxon>Bacilli</taxon>
        <taxon>Bacillales</taxon>
        <taxon>Staphylococcaceae</taxon>
        <taxon>Staphylococcus</taxon>
    </lineage>
</organism>
<sequence length="294" mass="33949">MEIKQLRYFVEVAKREHISETALELNIAQSAISRQITLLEQELNVPLFQKQGRNISLTSEGKLLFNEALTILDHLDTTIEQFQNHGLSKHKSIYIGYEESDVSMMLLPLIQSFHLQNDTHIIPNLMTQNTIIDQVLNGNIDIGFTELNYDIKKHKSIYVLPLFEEHFHLYAPSDDPITLSTQPPLIQFENSRMYTLYSIAPSVKKQLQSFTKTDIYTISNKQLAQYILKQKDGYIICPKQISLPNSQDWVDITLEHTELKRTICAITKEPYVKSDIGILLTLIKQLMTKTSTFY</sequence>
<keyword evidence="2" id="KW-0805">Transcription regulation</keyword>
<keyword evidence="3" id="KW-0238">DNA-binding</keyword>
<dbReference type="EMBL" id="AEUN01000501">
    <property type="protein sequence ID" value="EHJ07087.1"/>
    <property type="molecule type" value="Genomic_DNA"/>
</dbReference>
<dbReference type="SUPFAM" id="SSF53850">
    <property type="entry name" value="Periplasmic binding protein-like II"/>
    <property type="match status" value="1"/>
</dbReference>
<dbReference type="PATRIC" id="fig|911238.3.peg.1948"/>
<reference evidence="6 7" key="1">
    <citation type="journal article" date="2012" name="BMC Genomics">
        <title>Comparative genomic analysis of the genus Staphylococcus including Staphylococcus aureus and its newly described sister species Staphylococcus simiae.</title>
        <authorList>
            <person name="Suzuki H."/>
            <person name="Lefebure T."/>
            <person name="Pavinski Bitar P."/>
            <person name="Stanhope M.J."/>
        </authorList>
    </citation>
    <scope>NUCLEOTIDE SEQUENCE [LARGE SCALE GENOMIC DNA]</scope>
    <source>
        <strain evidence="6 7">CCM 7213</strain>
    </source>
</reference>
<evidence type="ECO:0000256" key="2">
    <source>
        <dbReference type="ARBA" id="ARBA00023015"/>
    </source>
</evidence>
<dbReference type="GO" id="GO:0032993">
    <property type="term" value="C:protein-DNA complex"/>
    <property type="evidence" value="ECO:0007669"/>
    <property type="project" value="TreeGrafter"/>
</dbReference>
<dbReference type="PRINTS" id="PR00039">
    <property type="entry name" value="HTHLYSR"/>
</dbReference>
<dbReference type="PROSITE" id="PS50931">
    <property type="entry name" value="HTH_LYSR"/>
    <property type="match status" value="1"/>
</dbReference>